<keyword evidence="2" id="KW-1003">Cell membrane</keyword>
<dbReference type="GO" id="GO:0004674">
    <property type="term" value="F:protein serine/threonine kinase activity"/>
    <property type="evidence" value="ECO:0007669"/>
    <property type="project" value="UniProtKB-KW"/>
</dbReference>
<evidence type="ECO:0000256" key="14">
    <source>
        <dbReference type="ARBA" id="ARBA00023180"/>
    </source>
</evidence>
<reference evidence="19 20" key="1">
    <citation type="submission" date="2024-01" db="EMBL/GenBank/DDBJ databases">
        <title>Genome assemblies of Stephania.</title>
        <authorList>
            <person name="Yang L."/>
        </authorList>
    </citation>
    <scope>NUCLEOTIDE SEQUENCE [LARGE SCALE GENOMIC DNA]</scope>
    <source>
        <strain evidence="19">JXDWG</strain>
        <tissue evidence="19">Leaf</tissue>
    </source>
</reference>
<evidence type="ECO:0000256" key="15">
    <source>
        <dbReference type="PROSITE-ProRule" id="PRU10141"/>
    </source>
</evidence>
<dbReference type="SUPFAM" id="SSF56112">
    <property type="entry name" value="Protein kinase-like (PK-like)"/>
    <property type="match status" value="1"/>
</dbReference>
<dbReference type="Pfam" id="PF01453">
    <property type="entry name" value="B_lectin"/>
    <property type="match status" value="1"/>
</dbReference>
<evidence type="ECO:0000256" key="13">
    <source>
        <dbReference type="ARBA" id="ARBA00023170"/>
    </source>
</evidence>
<dbReference type="FunFam" id="1.10.510.10:FF:000060">
    <property type="entry name" value="G-type lectin S-receptor-like serine/threonine-protein kinase"/>
    <property type="match status" value="1"/>
</dbReference>
<dbReference type="PROSITE" id="PS00107">
    <property type="entry name" value="PROTEIN_KINASE_ATP"/>
    <property type="match status" value="1"/>
</dbReference>
<dbReference type="Proteomes" id="UP001419268">
    <property type="component" value="Unassembled WGS sequence"/>
</dbReference>
<dbReference type="EMBL" id="JBBNAG010000012">
    <property type="protein sequence ID" value="KAK9089548.1"/>
    <property type="molecule type" value="Genomic_DNA"/>
</dbReference>
<protein>
    <recommendedName>
        <fullName evidence="21">Receptor-like serine/threonine-protein kinase</fullName>
    </recommendedName>
</protein>
<dbReference type="InterPro" id="IPR000719">
    <property type="entry name" value="Prot_kinase_dom"/>
</dbReference>
<evidence type="ECO:0000256" key="16">
    <source>
        <dbReference type="SAM" id="Phobius"/>
    </source>
</evidence>
<evidence type="ECO:0000256" key="5">
    <source>
        <dbReference type="ARBA" id="ARBA00022692"/>
    </source>
</evidence>
<dbReference type="PROSITE" id="PS00108">
    <property type="entry name" value="PROTEIN_KINASE_ST"/>
    <property type="match status" value="1"/>
</dbReference>
<dbReference type="CDD" id="cd14066">
    <property type="entry name" value="STKc_IRAK"/>
    <property type="match status" value="1"/>
</dbReference>
<dbReference type="Pfam" id="PF07714">
    <property type="entry name" value="PK_Tyr_Ser-Thr"/>
    <property type="match status" value="1"/>
</dbReference>
<evidence type="ECO:0000259" key="17">
    <source>
        <dbReference type="PROSITE" id="PS50011"/>
    </source>
</evidence>
<evidence type="ECO:0000256" key="10">
    <source>
        <dbReference type="ARBA" id="ARBA00022989"/>
    </source>
</evidence>
<dbReference type="InterPro" id="IPR001245">
    <property type="entry name" value="Ser-Thr/Tyr_kinase_cat_dom"/>
</dbReference>
<evidence type="ECO:0000256" key="9">
    <source>
        <dbReference type="ARBA" id="ARBA00022840"/>
    </source>
</evidence>
<evidence type="ECO:0000313" key="19">
    <source>
        <dbReference type="EMBL" id="KAK9089548.1"/>
    </source>
</evidence>
<dbReference type="InterPro" id="IPR036426">
    <property type="entry name" value="Bulb-type_lectin_dom_sf"/>
</dbReference>
<evidence type="ECO:0000256" key="4">
    <source>
        <dbReference type="ARBA" id="ARBA00022679"/>
    </source>
</evidence>
<dbReference type="PROSITE" id="PS50948">
    <property type="entry name" value="PAN"/>
    <property type="match status" value="1"/>
</dbReference>
<name>A0AAP0HIB3_9MAGN</name>
<keyword evidence="7 15" id="KW-0547">Nucleotide-binding</keyword>
<accession>A0AAP0HIB3</accession>
<keyword evidence="9 15" id="KW-0067">ATP-binding</keyword>
<keyword evidence="14" id="KW-0325">Glycoprotein</keyword>
<comment type="caution">
    <text evidence="19">The sequence shown here is derived from an EMBL/GenBank/DDBJ whole genome shotgun (WGS) entry which is preliminary data.</text>
</comment>
<evidence type="ECO:0000259" key="18">
    <source>
        <dbReference type="PROSITE" id="PS50948"/>
    </source>
</evidence>
<dbReference type="InterPro" id="IPR003609">
    <property type="entry name" value="Pan_app"/>
</dbReference>
<sequence>MADFLWQSFDYPTDTHLPGMKLGMNLKLGTSRSLRSWKSPDDPSTGDFSFEMSGAGSVEMFIKKGSQKIWRTGKWNGQGWNGVPGYKYNAFLNFSLVSNPDEIYYTYSGNSTSISALDFFGVLQRRLWVESTNRWHNIRSYPENVCDNYGKCGSFGRCNPNYSPPCLCLPGFKNNPSNVCGVLDQGLKICVRKRELLCGKGDGFLKLENMKLHDTSNARVDMSLSIKECEIQCRNNCSCTAYSSAYVDGSGCIAWFGDLNDVRDFPEWGQDLFVRVDAIELENSARHSKGSFTKKKLVLLCVLVAVGFLILISAFCCFFKKAKECGSMQRERTQKQQKNSPSLRANEESSAKFELPFFDLDSMIIATENFSPANKLGTGGFGSVYKGKLSNGRDIAVKRLSRNSGQGVKEFKNEVELIAKLQHRNLVQILGCCVEEEEKMLVYEYMPNKSLDFLLFDRSRSISLHWRTRQDIILGIARGFLYFHQDSRLRIVHRDIKASNILLDADMNPKISDFGMARIFGGDQTQENTNRVVGTYGYMSPEYAMDGLFSIKSDIFSFGVLLLEIISGQKNTGFYHKDPSMNLIKHAWELWKDGKPLELVDPSMGTSFPEQEVRKFIQVGILSVQEDVNDRPTMSSIISRLGNEATMPSPKQPGFVLTSNVKYQNLSVTRTGSGSVNEMSTTVVEGR</sequence>
<evidence type="ECO:0000256" key="7">
    <source>
        <dbReference type="ARBA" id="ARBA00022741"/>
    </source>
</evidence>
<evidence type="ECO:0008006" key="21">
    <source>
        <dbReference type="Google" id="ProtNLM"/>
    </source>
</evidence>
<keyword evidence="10 16" id="KW-1133">Transmembrane helix</keyword>
<keyword evidence="4" id="KW-0808">Transferase</keyword>
<organism evidence="19 20">
    <name type="scientific">Stephania cephalantha</name>
    <dbReference type="NCBI Taxonomy" id="152367"/>
    <lineage>
        <taxon>Eukaryota</taxon>
        <taxon>Viridiplantae</taxon>
        <taxon>Streptophyta</taxon>
        <taxon>Embryophyta</taxon>
        <taxon>Tracheophyta</taxon>
        <taxon>Spermatophyta</taxon>
        <taxon>Magnoliopsida</taxon>
        <taxon>Ranunculales</taxon>
        <taxon>Menispermaceae</taxon>
        <taxon>Menispermoideae</taxon>
        <taxon>Cissampelideae</taxon>
        <taxon>Stephania</taxon>
    </lineage>
</organism>
<evidence type="ECO:0000256" key="11">
    <source>
        <dbReference type="ARBA" id="ARBA00023136"/>
    </source>
</evidence>
<dbReference type="Pfam" id="PF08276">
    <property type="entry name" value="PAN_2"/>
    <property type="match status" value="1"/>
</dbReference>
<dbReference type="PROSITE" id="PS50011">
    <property type="entry name" value="PROTEIN_KINASE_DOM"/>
    <property type="match status" value="1"/>
</dbReference>
<evidence type="ECO:0000256" key="8">
    <source>
        <dbReference type="ARBA" id="ARBA00022777"/>
    </source>
</evidence>
<dbReference type="Gene3D" id="1.10.510.10">
    <property type="entry name" value="Transferase(Phosphotransferase) domain 1"/>
    <property type="match status" value="1"/>
</dbReference>
<keyword evidence="13" id="KW-0675">Receptor</keyword>
<keyword evidence="11 16" id="KW-0472">Membrane</keyword>
<dbReference type="AlphaFoldDB" id="A0AAP0HIB3"/>
<dbReference type="SMART" id="SM00220">
    <property type="entry name" value="S_TKc"/>
    <property type="match status" value="1"/>
</dbReference>
<evidence type="ECO:0000256" key="1">
    <source>
        <dbReference type="ARBA" id="ARBA00004251"/>
    </source>
</evidence>
<dbReference type="GO" id="GO:0005886">
    <property type="term" value="C:plasma membrane"/>
    <property type="evidence" value="ECO:0007669"/>
    <property type="project" value="UniProtKB-SubCell"/>
</dbReference>
<keyword evidence="3" id="KW-0723">Serine/threonine-protein kinase</keyword>
<dbReference type="SMART" id="SM00473">
    <property type="entry name" value="PAN_AP"/>
    <property type="match status" value="1"/>
</dbReference>
<keyword evidence="8" id="KW-0418">Kinase</keyword>
<evidence type="ECO:0000256" key="3">
    <source>
        <dbReference type="ARBA" id="ARBA00022527"/>
    </source>
</evidence>
<dbReference type="FunFam" id="3.30.200.20:FF:000330">
    <property type="entry name" value="G-type lectin S-receptor-like serine/threonine-protein kinase At4g03230"/>
    <property type="match status" value="1"/>
</dbReference>
<feature type="domain" description="Protein kinase" evidence="17">
    <location>
        <begin position="370"/>
        <end position="647"/>
    </location>
</feature>
<dbReference type="Pfam" id="PF00954">
    <property type="entry name" value="S_locus_glycop"/>
    <property type="match status" value="1"/>
</dbReference>
<evidence type="ECO:0000256" key="12">
    <source>
        <dbReference type="ARBA" id="ARBA00023157"/>
    </source>
</evidence>
<gene>
    <name evidence="19" type="ORF">Scep_028630</name>
</gene>
<dbReference type="SUPFAM" id="SSF51110">
    <property type="entry name" value="alpha-D-mannose-specific plant lectins"/>
    <property type="match status" value="2"/>
</dbReference>
<evidence type="ECO:0000313" key="20">
    <source>
        <dbReference type="Proteomes" id="UP001419268"/>
    </source>
</evidence>
<dbReference type="GO" id="GO:0005524">
    <property type="term" value="F:ATP binding"/>
    <property type="evidence" value="ECO:0007669"/>
    <property type="project" value="UniProtKB-UniRule"/>
</dbReference>
<dbReference type="InterPro" id="IPR001480">
    <property type="entry name" value="Bulb-type_lectin_dom"/>
</dbReference>
<dbReference type="InterPro" id="IPR008271">
    <property type="entry name" value="Ser/Thr_kinase_AS"/>
</dbReference>
<dbReference type="PANTHER" id="PTHR27002">
    <property type="entry name" value="RECEPTOR-LIKE SERINE/THREONINE-PROTEIN KINASE SD1-8"/>
    <property type="match status" value="1"/>
</dbReference>
<dbReference type="InterPro" id="IPR011009">
    <property type="entry name" value="Kinase-like_dom_sf"/>
</dbReference>
<dbReference type="GO" id="GO:0048544">
    <property type="term" value="P:recognition of pollen"/>
    <property type="evidence" value="ECO:0007669"/>
    <property type="project" value="InterPro"/>
</dbReference>
<feature type="transmembrane region" description="Helical" evidence="16">
    <location>
        <begin position="297"/>
        <end position="319"/>
    </location>
</feature>
<comment type="subcellular location">
    <subcellularLocation>
        <location evidence="1">Cell membrane</location>
        <topology evidence="1">Single-pass type I membrane protein</topology>
    </subcellularLocation>
</comment>
<dbReference type="Pfam" id="PF11883">
    <property type="entry name" value="DUF3403"/>
    <property type="match status" value="1"/>
</dbReference>
<evidence type="ECO:0000256" key="6">
    <source>
        <dbReference type="ARBA" id="ARBA00022729"/>
    </source>
</evidence>
<dbReference type="InterPro" id="IPR000858">
    <property type="entry name" value="S_locus_glycoprot_dom"/>
</dbReference>
<dbReference type="Gene3D" id="3.30.200.20">
    <property type="entry name" value="Phosphorylase Kinase, domain 1"/>
    <property type="match status" value="1"/>
</dbReference>
<feature type="binding site" evidence="15">
    <location>
        <position position="398"/>
    </location>
    <ligand>
        <name>ATP</name>
        <dbReference type="ChEBI" id="CHEBI:30616"/>
    </ligand>
</feature>
<dbReference type="InterPro" id="IPR017441">
    <property type="entry name" value="Protein_kinase_ATP_BS"/>
</dbReference>
<dbReference type="PANTHER" id="PTHR27002:SF1095">
    <property type="entry name" value="G-TYPE LECTIN S-RECEPTOR-LIKE SERINE_THREONINE-PROTEIN KINASE RKS1"/>
    <property type="match status" value="1"/>
</dbReference>
<proteinExistence type="predicted"/>
<dbReference type="InterPro" id="IPR021820">
    <property type="entry name" value="S-locus_recpt_kinase_C"/>
</dbReference>
<feature type="domain" description="Apple" evidence="18">
    <location>
        <begin position="198"/>
        <end position="277"/>
    </location>
</feature>
<keyword evidence="20" id="KW-1185">Reference proteome</keyword>
<evidence type="ECO:0000256" key="2">
    <source>
        <dbReference type="ARBA" id="ARBA00022475"/>
    </source>
</evidence>
<keyword evidence="12" id="KW-1015">Disulfide bond</keyword>
<keyword evidence="6" id="KW-0732">Signal</keyword>
<dbReference type="CDD" id="cd01098">
    <property type="entry name" value="PAN_AP_plant"/>
    <property type="match status" value="1"/>
</dbReference>
<keyword evidence="5 16" id="KW-0812">Transmembrane</keyword>